<feature type="non-terminal residue" evidence="1">
    <location>
        <position position="1"/>
    </location>
</feature>
<proteinExistence type="predicted"/>
<keyword evidence="2" id="KW-1185">Reference proteome</keyword>
<evidence type="ECO:0000313" key="1">
    <source>
        <dbReference type="EMBL" id="MCO1336785.1"/>
    </source>
</evidence>
<organism evidence="1 2">
    <name type="scientific">Microbulbifer okhotskensis</name>
    <dbReference type="NCBI Taxonomy" id="2926617"/>
    <lineage>
        <taxon>Bacteria</taxon>
        <taxon>Pseudomonadati</taxon>
        <taxon>Pseudomonadota</taxon>
        <taxon>Gammaproteobacteria</taxon>
        <taxon>Cellvibrionales</taxon>
        <taxon>Microbulbiferaceae</taxon>
        <taxon>Microbulbifer</taxon>
    </lineage>
</organism>
<dbReference type="AlphaFoldDB" id="A0A9X2ESR9"/>
<accession>A0A9X2ESR9</accession>
<name>A0A9X2ESR9_9GAMM</name>
<sequence length="119" mass="13244">YLAVVPTYFAPKTVRSIDLMDIKVEIYANKMVLIHRGENVTVEPIQPYTTTRLLVGTFLPAVECLKSGLREIGATGLFKSKPILHLEVKEMSEGGLSEVEQRCLNEMAYAAGARKVEFV</sequence>
<dbReference type="EMBL" id="JALBWM010000194">
    <property type="protein sequence ID" value="MCO1336785.1"/>
    <property type="molecule type" value="Genomic_DNA"/>
</dbReference>
<reference evidence="1" key="1">
    <citation type="journal article" date="2022" name="Arch. Microbiol.">
        <title>Microbulbifer okhotskensis sp. nov., isolated from a deep bottom sediment of the Okhotsk Sea.</title>
        <authorList>
            <person name="Romanenko L."/>
            <person name="Kurilenko V."/>
            <person name="Otstavnykh N."/>
            <person name="Velansky P."/>
            <person name="Isaeva M."/>
            <person name="Mikhailov V."/>
        </authorList>
    </citation>
    <scope>NUCLEOTIDE SEQUENCE</scope>
    <source>
        <strain evidence="1">OS29</strain>
    </source>
</reference>
<dbReference type="RefSeq" id="WP_252472708.1">
    <property type="nucleotide sequence ID" value="NZ_JALBWM010000194.1"/>
</dbReference>
<gene>
    <name evidence="1" type="ORF">MO867_20875</name>
</gene>
<protein>
    <submittedName>
        <fullName evidence="1">Uncharacterized protein</fullName>
    </submittedName>
</protein>
<evidence type="ECO:0000313" key="2">
    <source>
        <dbReference type="Proteomes" id="UP001139028"/>
    </source>
</evidence>
<comment type="caution">
    <text evidence="1">The sequence shown here is derived from an EMBL/GenBank/DDBJ whole genome shotgun (WGS) entry which is preliminary data.</text>
</comment>
<dbReference type="Proteomes" id="UP001139028">
    <property type="component" value="Unassembled WGS sequence"/>
</dbReference>